<dbReference type="InterPro" id="IPR000683">
    <property type="entry name" value="Gfo/Idh/MocA-like_OxRdtase_N"/>
</dbReference>
<dbReference type="InterPro" id="IPR036291">
    <property type="entry name" value="NAD(P)-bd_dom_sf"/>
</dbReference>
<dbReference type="Pfam" id="PF22725">
    <property type="entry name" value="GFO_IDH_MocA_C3"/>
    <property type="match status" value="1"/>
</dbReference>
<dbReference type="EMBL" id="NPDR01000001">
    <property type="protein sequence ID" value="PJZ50801.1"/>
    <property type="molecule type" value="Genomic_DNA"/>
</dbReference>
<dbReference type="SUPFAM" id="SSF51735">
    <property type="entry name" value="NAD(P)-binding Rossmann-fold domains"/>
    <property type="match status" value="1"/>
</dbReference>
<dbReference type="OrthoDB" id="9815825at2"/>
<gene>
    <name evidence="3" type="ORF">CH362_03295</name>
</gene>
<dbReference type="PANTHER" id="PTHR43377:SF1">
    <property type="entry name" value="BILIVERDIN REDUCTASE A"/>
    <property type="match status" value="1"/>
</dbReference>
<evidence type="ECO:0000259" key="2">
    <source>
        <dbReference type="Pfam" id="PF22725"/>
    </source>
</evidence>
<proteinExistence type="predicted"/>
<dbReference type="InterPro" id="IPR051450">
    <property type="entry name" value="Gfo/Idh/MocA_Oxidoreductases"/>
</dbReference>
<feature type="domain" description="Gfo/Idh/MocA-like oxidoreductase N-terminal" evidence="1">
    <location>
        <begin position="5"/>
        <end position="121"/>
    </location>
</feature>
<accession>A0A2M9YGW2</accession>
<feature type="domain" description="GFO/IDH/MocA-like oxidoreductase" evidence="2">
    <location>
        <begin position="156"/>
        <end position="220"/>
    </location>
</feature>
<sequence length="319" mass="35645">MTNKVKIGVIGTGHMGQYHVNVAKTLSDAELIGIYDSDSERASQMAEKHKTSAFSTVDDLIKHTDSVIIAVPTFLHHEIGKKALLAGKHVLVEKPIAETLEQAKELVDLASKNNLVLQVGHVERFNGAVLELGKIVTEPLLIESRRLAPFNPRIKDVGVVLDMMIHDIDIVLNLVKSPVKYLSAVGTKVVSGHEDIASVVLHFENGAIANISASRNTQSKIRTLNITQKDVYITLDFSDQEIELHRQATSDILLRTGEIKYRQESIVEKIFVHKDNPLKQEHEHFVKCILKETEPLVDGRSDIQTLEIAYRILKEIHKN</sequence>
<dbReference type="Proteomes" id="UP000231926">
    <property type="component" value="Unassembled WGS sequence"/>
</dbReference>
<reference evidence="3 4" key="1">
    <citation type="submission" date="2017-07" db="EMBL/GenBank/DDBJ databases">
        <title>Leptospira spp. isolated from tropical soils.</title>
        <authorList>
            <person name="Thibeaux R."/>
            <person name="Iraola G."/>
            <person name="Ferres I."/>
            <person name="Bierque E."/>
            <person name="Girault D."/>
            <person name="Soupe-Gilbert M.-E."/>
            <person name="Picardeau M."/>
            <person name="Goarant C."/>
        </authorList>
    </citation>
    <scope>NUCLEOTIDE SEQUENCE [LARGE SCALE GENOMIC DNA]</scope>
    <source>
        <strain evidence="3 4">FH4-C-A2</strain>
    </source>
</reference>
<dbReference type="PANTHER" id="PTHR43377">
    <property type="entry name" value="BILIVERDIN REDUCTASE A"/>
    <property type="match status" value="1"/>
</dbReference>
<evidence type="ECO:0000313" key="4">
    <source>
        <dbReference type="Proteomes" id="UP000231926"/>
    </source>
</evidence>
<dbReference type="InterPro" id="IPR055170">
    <property type="entry name" value="GFO_IDH_MocA-like_dom"/>
</dbReference>
<organism evidence="3 4">
    <name type="scientific">Leptospira saintgironsiae</name>
    <dbReference type="NCBI Taxonomy" id="2023183"/>
    <lineage>
        <taxon>Bacteria</taxon>
        <taxon>Pseudomonadati</taxon>
        <taxon>Spirochaetota</taxon>
        <taxon>Spirochaetia</taxon>
        <taxon>Leptospirales</taxon>
        <taxon>Leptospiraceae</taxon>
        <taxon>Leptospira</taxon>
    </lineage>
</organism>
<dbReference type="Pfam" id="PF01408">
    <property type="entry name" value="GFO_IDH_MocA"/>
    <property type="match status" value="1"/>
</dbReference>
<dbReference type="RefSeq" id="WP_100708898.1">
    <property type="nucleotide sequence ID" value="NZ_NPDR01000001.1"/>
</dbReference>
<dbReference type="SUPFAM" id="SSF55347">
    <property type="entry name" value="Glyceraldehyde-3-phosphate dehydrogenase-like, C-terminal domain"/>
    <property type="match status" value="1"/>
</dbReference>
<evidence type="ECO:0000313" key="3">
    <source>
        <dbReference type="EMBL" id="PJZ50801.1"/>
    </source>
</evidence>
<comment type="caution">
    <text evidence="3">The sequence shown here is derived from an EMBL/GenBank/DDBJ whole genome shotgun (WGS) entry which is preliminary data.</text>
</comment>
<dbReference type="AlphaFoldDB" id="A0A2M9YGW2"/>
<dbReference type="GO" id="GO:0000166">
    <property type="term" value="F:nucleotide binding"/>
    <property type="evidence" value="ECO:0007669"/>
    <property type="project" value="InterPro"/>
</dbReference>
<keyword evidence="4" id="KW-1185">Reference proteome</keyword>
<protein>
    <submittedName>
        <fullName evidence="3">Oxidoreductase</fullName>
    </submittedName>
</protein>
<evidence type="ECO:0000259" key="1">
    <source>
        <dbReference type="Pfam" id="PF01408"/>
    </source>
</evidence>
<dbReference type="Gene3D" id="3.30.360.10">
    <property type="entry name" value="Dihydrodipicolinate Reductase, domain 2"/>
    <property type="match status" value="1"/>
</dbReference>
<dbReference type="Gene3D" id="3.40.50.720">
    <property type="entry name" value="NAD(P)-binding Rossmann-like Domain"/>
    <property type="match status" value="1"/>
</dbReference>
<name>A0A2M9YGW2_9LEPT</name>